<sequence>MRQFARAQHIPDACDTRLDLYRIQLRRNDHTYWKTQHASHVEAWVQRRLRVRDGPALAIKVYISNPANRDTRSVRYQPIGVDRRMMTSMLQEVDDMASMVIQEPPSSPSQMAMFAKKVQTIIRRYTLLTPPSQSFPSRSGTLQMPPPPGLGFAPFQSPYSTSFEFFGFRAPPPPSTAGSSTLHQPISQASSSDEEERTDDMDVVPHYGFGHRVGKNRKIHILHFNNNIFNLLNHFKIEAINPIRVMLFWDSKSARNAYGPYFIGTIRKSWTLPTSRIISHDELVRKILKYQDMDPNLWNVRMTMRVPSYYVVHPVTQMVFDEPSMLYNIVNNNDDEVDGSDGDDVSSQFESDDDNDPEEGEFQTPLNPVNPVNPVTENIVPQWESSQWSAALDMTTHILKHS</sequence>
<dbReference type="Proteomes" id="UP001060085">
    <property type="component" value="Linkage Group LG04"/>
</dbReference>
<name>A0ACC0B1S1_CATRO</name>
<keyword evidence="2" id="KW-1185">Reference proteome</keyword>
<comment type="caution">
    <text evidence="1">The sequence shown here is derived from an EMBL/GenBank/DDBJ whole genome shotgun (WGS) entry which is preliminary data.</text>
</comment>
<organism evidence="1 2">
    <name type="scientific">Catharanthus roseus</name>
    <name type="common">Madagascar periwinkle</name>
    <name type="synonym">Vinca rosea</name>
    <dbReference type="NCBI Taxonomy" id="4058"/>
    <lineage>
        <taxon>Eukaryota</taxon>
        <taxon>Viridiplantae</taxon>
        <taxon>Streptophyta</taxon>
        <taxon>Embryophyta</taxon>
        <taxon>Tracheophyta</taxon>
        <taxon>Spermatophyta</taxon>
        <taxon>Magnoliopsida</taxon>
        <taxon>eudicotyledons</taxon>
        <taxon>Gunneridae</taxon>
        <taxon>Pentapetalae</taxon>
        <taxon>asterids</taxon>
        <taxon>lamiids</taxon>
        <taxon>Gentianales</taxon>
        <taxon>Apocynaceae</taxon>
        <taxon>Rauvolfioideae</taxon>
        <taxon>Vinceae</taxon>
        <taxon>Catharanthinae</taxon>
        <taxon>Catharanthus</taxon>
    </lineage>
</organism>
<evidence type="ECO:0000313" key="2">
    <source>
        <dbReference type="Proteomes" id="UP001060085"/>
    </source>
</evidence>
<evidence type="ECO:0000313" key="1">
    <source>
        <dbReference type="EMBL" id="KAI5666589.1"/>
    </source>
</evidence>
<protein>
    <submittedName>
        <fullName evidence="1">Uncharacterized protein</fullName>
    </submittedName>
</protein>
<gene>
    <name evidence="1" type="ORF">M9H77_16442</name>
</gene>
<dbReference type="EMBL" id="CM044704">
    <property type="protein sequence ID" value="KAI5666589.1"/>
    <property type="molecule type" value="Genomic_DNA"/>
</dbReference>
<accession>A0ACC0B1S1</accession>
<proteinExistence type="predicted"/>
<reference evidence="2" key="1">
    <citation type="journal article" date="2023" name="Nat. Plants">
        <title>Single-cell RNA sequencing provides a high-resolution roadmap for understanding the multicellular compartmentation of specialized metabolism.</title>
        <authorList>
            <person name="Sun S."/>
            <person name="Shen X."/>
            <person name="Li Y."/>
            <person name="Li Y."/>
            <person name="Wang S."/>
            <person name="Li R."/>
            <person name="Zhang H."/>
            <person name="Shen G."/>
            <person name="Guo B."/>
            <person name="Wei J."/>
            <person name="Xu J."/>
            <person name="St-Pierre B."/>
            <person name="Chen S."/>
            <person name="Sun C."/>
        </authorList>
    </citation>
    <scope>NUCLEOTIDE SEQUENCE [LARGE SCALE GENOMIC DNA]</scope>
</reference>